<evidence type="ECO:0000313" key="9">
    <source>
        <dbReference type="Proteomes" id="UP001345013"/>
    </source>
</evidence>
<feature type="compositionally biased region" description="Basic and acidic residues" evidence="5">
    <location>
        <begin position="74"/>
        <end position="87"/>
    </location>
</feature>
<feature type="transmembrane region" description="Helical" evidence="6">
    <location>
        <begin position="491"/>
        <end position="510"/>
    </location>
</feature>
<evidence type="ECO:0000259" key="7">
    <source>
        <dbReference type="PROSITE" id="PS50850"/>
    </source>
</evidence>
<dbReference type="InterPro" id="IPR011701">
    <property type="entry name" value="MFS"/>
</dbReference>
<feature type="transmembrane region" description="Helical" evidence="6">
    <location>
        <begin position="213"/>
        <end position="231"/>
    </location>
</feature>
<dbReference type="Pfam" id="PF07690">
    <property type="entry name" value="MFS_1"/>
    <property type="match status" value="1"/>
</dbReference>
<comment type="subcellular location">
    <subcellularLocation>
        <location evidence="1">Membrane</location>
        <topology evidence="1">Multi-pass membrane protein</topology>
    </subcellularLocation>
</comment>
<dbReference type="Proteomes" id="UP001345013">
    <property type="component" value="Unassembled WGS sequence"/>
</dbReference>
<sequence length="642" mass="70952">MASLIIGASVYLHQKVKDKKDAKKEAKAKGYEKRYQELEDEHKKMQPEQNTHSEKGRTSLTQSTDGTNSNGHRRTSEESSRSQEDGPGRWLTRTTSSSETLHDNEAVPPPPDFGDQDESTDGPTSPVPDIIPVHDKEVQSHLHPEEERADTHQIITLPLSDPEHPNNWPKWKKGLVLFGGIMTVIHSTLGSSLPSNAVPYITKTFNVTSELQQPLPISIFLAGYVFGPTVCGPLSENFGRKPVMFISFLLFTIWTMTCAVAPTWGSFLFFRFMCGVTASAPIACVGGIFADINADPRARGRTMAMFMAATTLGPVCAPPLSGYIAENTTWRWVFGVAALFAAATIPIVAFMPETYAPIILSKRAARLRMETGNQDIIAQSDLQKNSFKYVMSVVMTRPFRMLFQELIVSTTCLYLALCYGVFYLYFEAYPIIFAGTESVYKYSPGVAGLTFLPIAVGGFLAGGVFMIWDVVLARAHARKDPWSQREESRRLPLALLGGPSFAISMFWLGWSAKPGVFWLAPVASGITFGMGFVLIFMAMLNYLSDAYMTFAASAQGIASTCRSLLGVLLPLAARPMFQKLGIAWACSTLGFLSLFLGMVPVLFIIFGEKIRVNSKFCQELKALHEKELEDKKKQDESRAQQV</sequence>
<accession>A0ABR0KHF4</accession>
<keyword evidence="2 6" id="KW-0812">Transmembrane</keyword>
<dbReference type="InterPro" id="IPR036259">
    <property type="entry name" value="MFS_trans_sf"/>
</dbReference>
<dbReference type="EMBL" id="JAVRRG010000022">
    <property type="protein sequence ID" value="KAK5096482.1"/>
    <property type="molecule type" value="Genomic_DNA"/>
</dbReference>
<reference evidence="8 9" key="1">
    <citation type="submission" date="2023-08" db="EMBL/GenBank/DDBJ databases">
        <title>Black Yeasts Isolated from many extreme environments.</title>
        <authorList>
            <person name="Coleine C."/>
            <person name="Stajich J.E."/>
            <person name="Selbmann L."/>
        </authorList>
    </citation>
    <scope>NUCLEOTIDE SEQUENCE [LARGE SCALE GENOMIC DNA]</scope>
    <source>
        <strain evidence="8 9">CCFEE 5885</strain>
    </source>
</reference>
<dbReference type="InterPro" id="IPR020846">
    <property type="entry name" value="MFS_dom"/>
</dbReference>
<feature type="transmembrane region" description="Helical" evidence="6">
    <location>
        <begin position="243"/>
        <end position="262"/>
    </location>
</feature>
<evidence type="ECO:0000256" key="6">
    <source>
        <dbReference type="SAM" id="Phobius"/>
    </source>
</evidence>
<dbReference type="CDD" id="cd17323">
    <property type="entry name" value="MFS_Tpo1_MDR_like"/>
    <property type="match status" value="1"/>
</dbReference>
<dbReference type="PANTHER" id="PTHR23502">
    <property type="entry name" value="MAJOR FACILITATOR SUPERFAMILY"/>
    <property type="match status" value="1"/>
</dbReference>
<feature type="transmembrane region" description="Helical" evidence="6">
    <location>
        <begin position="332"/>
        <end position="360"/>
    </location>
</feature>
<evidence type="ECO:0000256" key="4">
    <source>
        <dbReference type="ARBA" id="ARBA00023136"/>
    </source>
</evidence>
<feature type="compositionally biased region" description="Polar residues" evidence="5">
    <location>
        <begin position="58"/>
        <end position="70"/>
    </location>
</feature>
<gene>
    <name evidence="8" type="ORF">LTR24_002548</name>
</gene>
<feature type="transmembrane region" description="Helical" evidence="6">
    <location>
        <begin position="175"/>
        <end position="193"/>
    </location>
</feature>
<evidence type="ECO:0000256" key="5">
    <source>
        <dbReference type="SAM" id="MobiDB-lite"/>
    </source>
</evidence>
<dbReference type="SUPFAM" id="SSF103473">
    <property type="entry name" value="MFS general substrate transporter"/>
    <property type="match status" value="1"/>
</dbReference>
<feature type="transmembrane region" description="Helical" evidence="6">
    <location>
        <begin position="547"/>
        <end position="569"/>
    </location>
</feature>
<evidence type="ECO:0000256" key="1">
    <source>
        <dbReference type="ARBA" id="ARBA00004141"/>
    </source>
</evidence>
<organism evidence="8 9">
    <name type="scientific">Lithohypha guttulata</name>
    <dbReference type="NCBI Taxonomy" id="1690604"/>
    <lineage>
        <taxon>Eukaryota</taxon>
        <taxon>Fungi</taxon>
        <taxon>Dikarya</taxon>
        <taxon>Ascomycota</taxon>
        <taxon>Pezizomycotina</taxon>
        <taxon>Eurotiomycetes</taxon>
        <taxon>Chaetothyriomycetidae</taxon>
        <taxon>Chaetothyriales</taxon>
        <taxon>Trichomeriaceae</taxon>
        <taxon>Lithohypha</taxon>
    </lineage>
</organism>
<protein>
    <recommendedName>
        <fullName evidence="7">Major facilitator superfamily (MFS) profile domain-containing protein</fullName>
    </recommendedName>
</protein>
<feature type="domain" description="Major facilitator superfamily (MFS) profile" evidence="7">
    <location>
        <begin position="172"/>
        <end position="611"/>
    </location>
</feature>
<feature type="region of interest" description="Disordered" evidence="5">
    <location>
        <begin position="15"/>
        <end position="131"/>
    </location>
</feature>
<dbReference type="Gene3D" id="1.20.1250.20">
    <property type="entry name" value="MFS general substrate transporter like domains"/>
    <property type="match status" value="1"/>
</dbReference>
<feature type="transmembrane region" description="Helical" evidence="6">
    <location>
        <begin position="446"/>
        <end position="471"/>
    </location>
</feature>
<keyword evidence="4 6" id="KW-0472">Membrane</keyword>
<comment type="caution">
    <text evidence="8">The sequence shown here is derived from an EMBL/GenBank/DDBJ whole genome shotgun (WGS) entry which is preliminary data.</text>
</comment>
<feature type="transmembrane region" description="Helical" evidence="6">
    <location>
        <begin position="516"/>
        <end position="540"/>
    </location>
</feature>
<keyword evidence="9" id="KW-1185">Reference proteome</keyword>
<evidence type="ECO:0000256" key="3">
    <source>
        <dbReference type="ARBA" id="ARBA00022989"/>
    </source>
</evidence>
<name>A0ABR0KHF4_9EURO</name>
<evidence type="ECO:0000313" key="8">
    <source>
        <dbReference type="EMBL" id="KAK5096482.1"/>
    </source>
</evidence>
<feature type="compositionally biased region" description="Basic and acidic residues" evidence="5">
    <location>
        <begin position="18"/>
        <end position="57"/>
    </location>
</feature>
<feature type="transmembrane region" description="Helical" evidence="6">
    <location>
        <begin position="581"/>
        <end position="606"/>
    </location>
</feature>
<evidence type="ECO:0000256" key="2">
    <source>
        <dbReference type="ARBA" id="ARBA00022692"/>
    </source>
</evidence>
<dbReference type="PANTHER" id="PTHR23502:SF74">
    <property type="entry name" value="MAJOR FACILITATOR SUPERFAMILY (MFS) PROFILE DOMAIN-CONTAINING PROTEIN"/>
    <property type="match status" value="1"/>
</dbReference>
<feature type="transmembrane region" description="Helical" evidence="6">
    <location>
        <begin position="268"/>
        <end position="290"/>
    </location>
</feature>
<keyword evidence="3 6" id="KW-1133">Transmembrane helix</keyword>
<feature type="transmembrane region" description="Helical" evidence="6">
    <location>
        <begin position="302"/>
        <end position="320"/>
    </location>
</feature>
<feature type="transmembrane region" description="Helical" evidence="6">
    <location>
        <begin position="406"/>
        <end position="426"/>
    </location>
</feature>
<dbReference type="PROSITE" id="PS50850">
    <property type="entry name" value="MFS"/>
    <property type="match status" value="1"/>
</dbReference>
<proteinExistence type="predicted"/>